<feature type="transmembrane region" description="Helical" evidence="1">
    <location>
        <begin position="12"/>
        <end position="30"/>
    </location>
</feature>
<gene>
    <name evidence="2" type="ORF">HMPREF1563_3360</name>
</gene>
<name>A0AAV3M0U4_9GAMM</name>
<sequence length="194" mass="22209">MSERDCVDWIVIGASILSSLGIIVTIGVYLSQKKNNKTEKIKNLKIRLKHHSDVNLNIVSDLLELSKEIKRRKDEVNITATNFMDFILVYLENQSIKYIKGVNPKAYGIYKINPEKLEESLILCSEHLPSDVIELFQKHIICSYNMLFDSILLGHRLIEKKPIESLSDTLDSVITSCNQFTQSLEKLEVEINSL</sequence>
<protein>
    <recommendedName>
        <fullName evidence="4">DUF4760 domain-containing protein</fullName>
    </recommendedName>
</protein>
<keyword evidence="1" id="KW-0812">Transmembrane</keyword>
<dbReference type="EMBL" id="JALD01000075">
    <property type="protein sequence ID" value="EUD09229.1"/>
    <property type="molecule type" value="Genomic_DNA"/>
</dbReference>
<accession>A0AAV3M0U4</accession>
<evidence type="ECO:0000313" key="3">
    <source>
        <dbReference type="Proteomes" id="UP000022311"/>
    </source>
</evidence>
<organism evidence="2 3">
    <name type="scientific">Providencia alcalifaciens 205/92</name>
    <dbReference type="NCBI Taxonomy" id="1256988"/>
    <lineage>
        <taxon>Bacteria</taxon>
        <taxon>Pseudomonadati</taxon>
        <taxon>Pseudomonadota</taxon>
        <taxon>Gammaproteobacteria</taxon>
        <taxon>Enterobacterales</taxon>
        <taxon>Morganellaceae</taxon>
        <taxon>Providencia</taxon>
    </lineage>
</organism>
<dbReference type="AlphaFoldDB" id="A0AAV3M0U4"/>
<comment type="caution">
    <text evidence="2">The sequence shown here is derived from an EMBL/GenBank/DDBJ whole genome shotgun (WGS) entry which is preliminary data.</text>
</comment>
<dbReference type="RefSeq" id="WP_036963957.1">
    <property type="nucleotide sequence ID" value="NZ_JALD01000075.1"/>
</dbReference>
<evidence type="ECO:0000313" key="2">
    <source>
        <dbReference type="EMBL" id="EUD09229.1"/>
    </source>
</evidence>
<keyword evidence="1" id="KW-1133">Transmembrane helix</keyword>
<proteinExistence type="predicted"/>
<evidence type="ECO:0000256" key="1">
    <source>
        <dbReference type="SAM" id="Phobius"/>
    </source>
</evidence>
<keyword evidence="1" id="KW-0472">Membrane</keyword>
<dbReference type="Proteomes" id="UP000022311">
    <property type="component" value="Unassembled WGS sequence"/>
</dbReference>
<reference evidence="2 3" key="1">
    <citation type="submission" date="2014-01" db="EMBL/GenBank/DDBJ databases">
        <authorList>
            <person name="Durkin A.S."/>
            <person name="McCorrison J."/>
            <person name="Torralba M."/>
            <person name="Gillis M."/>
            <person name="Haft D.H."/>
            <person name="Methe B."/>
            <person name="Sutton G."/>
            <person name="Nelson K.E."/>
        </authorList>
    </citation>
    <scope>NUCLEOTIDE SEQUENCE [LARGE SCALE GENOMIC DNA]</scope>
    <source>
        <strain evidence="2 3">205/92</strain>
    </source>
</reference>
<evidence type="ECO:0008006" key="4">
    <source>
        <dbReference type="Google" id="ProtNLM"/>
    </source>
</evidence>